<dbReference type="OrthoDB" id="9785015at2"/>
<feature type="binding site" evidence="13">
    <location>
        <position position="190"/>
    </location>
    <ligand>
        <name>molybdate</name>
        <dbReference type="ChEBI" id="CHEBI:36264"/>
    </ligand>
</feature>
<proteinExistence type="inferred from homology"/>
<sequence>MKKKLSLLALLCAALLIALPAFAATELYVFAAASMTESMNQIAEMYEKVDPNVKIVYNFDSSGTLKTQIEQGAECDIFISAGQKQMNAINDKFVMPDTRFDIVSNRVVLIVPKGQNPTNIRSFGDVASDKVKLIALGNSDVPVGQYSEEIFKNMGIWEKLKKENKITYASNVKEVLAQTAAAAVNCGVVYSTDAATSDAVEVISFAPKGTHRPIIYPAAIMKDTKHKAEAEAFVKYLKSDPCSAVFTKTGFSIPKK</sequence>
<dbReference type="GO" id="GO:0015689">
    <property type="term" value="P:molybdate ion transport"/>
    <property type="evidence" value="ECO:0007669"/>
    <property type="project" value="InterPro"/>
</dbReference>
<dbReference type="EMBL" id="JMKI01000006">
    <property type="protein sequence ID" value="KEJ93044.1"/>
    <property type="molecule type" value="Genomic_DNA"/>
</dbReference>
<dbReference type="Pfam" id="PF13531">
    <property type="entry name" value="SBP_bac_11"/>
    <property type="match status" value="1"/>
</dbReference>
<dbReference type="RefSeq" id="WP_037974398.1">
    <property type="nucleotide sequence ID" value="NZ_JMKI01000006.1"/>
</dbReference>
<dbReference type="Gene3D" id="3.40.190.10">
    <property type="entry name" value="Periplasmic binding protein-like II"/>
    <property type="match status" value="2"/>
</dbReference>
<evidence type="ECO:0000256" key="7">
    <source>
        <dbReference type="ARBA" id="ARBA00023136"/>
    </source>
</evidence>
<evidence type="ECO:0000256" key="11">
    <source>
        <dbReference type="ARBA" id="ARBA00073171"/>
    </source>
</evidence>
<feature type="chain" id="PRO_5001691817" description="Molybdate-binding protein ModA" evidence="14">
    <location>
        <begin position="24"/>
        <end position="256"/>
    </location>
</feature>
<comment type="subunit">
    <text evidence="10">The complex is composed of two ATP-binding proteins (ModC), two transmembrane proteins (ModB) and a solute-binding protein (ModA).</text>
</comment>
<dbReference type="PATRIC" id="fig|2754.20.peg.404"/>
<feature type="signal peptide" evidence="14">
    <location>
        <begin position="1"/>
        <end position="23"/>
    </location>
</feature>
<dbReference type="GeneID" id="90982709"/>
<feature type="binding site" evidence="13">
    <location>
        <position position="172"/>
    </location>
    <ligand>
        <name>molybdate</name>
        <dbReference type="ChEBI" id="CHEBI:36264"/>
    </ligand>
</feature>
<keyword evidence="8" id="KW-0826">Tungsten</keyword>
<protein>
    <recommendedName>
        <fullName evidence="11">Molybdate-binding protein ModA</fullName>
    </recommendedName>
    <alternativeName>
        <fullName evidence="12">Molybdate/tungstate-binding protein ModA</fullName>
    </alternativeName>
</protein>
<evidence type="ECO:0000313" key="15">
    <source>
        <dbReference type="EMBL" id="KEJ93044.1"/>
    </source>
</evidence>
<dbReference type="AlphaFoldDB" id="A0A073ITG6"/>
<evidence type="ECO:0000313" key="16">
    <source>
        <dbReference type="Proteomes" id="UP000027665"/>
    </source>
</evidence>
<evidence type="ECO:0000256" key="14">
    <source>
        <dbReference type="SAM" id="SignalP"/>
    </source>
</evidence>
<evidence type="ECO:0000256" key="12">
    <source>
        <dbReference type="ARBA" id="ARBA00078141"/>
    </source>
</evidence>
<dbReference type="InterPro" id="IPR050682">
    <property type="entry name" value="ModA/WtpA"/>
</dbReference>
<organism evidence="15 16">
    <name type="scientific">Synergistes jonesii</name>
    <dbReference type="NCBI Taxonomy" id="2754"/>
    <lineage>
        <taxon>Bacteria</taxon>
        <taxon>Thermotogati</taxon>
        <taxon>Synergistota</taxon>
        <taxon>Synergistia</taxon>
        <taxon>Synergistales</taxon>
        <taxon>Synergistaceae</taxon>
        <taxon>Synergistes</taxon>
    </lineage>
</organism>
<dbReference type="GO" id="GO:0030973">
    <property type="term" value="F:molybdate ion binding"/>
    <property type="evidence" value="ECO:0007669"/>
    <property type="project" value="TreeGrafter"/>
</dbReference>
<evidence type="ECO:0000256" key="2">
    <source>
        <dbReference type="ARBA" id="ARBA00009175"/>
    </source>
</evidence>
<evidence type="ECO:0000256" key="9">
    <source>
        <dbReference type="ARBA" id="ARBA00056002"/>
    </source>
</evidence>
<feature type="binding site" evidence="13">
    <location>
        <position position="62"/>
    </location>
    <ligand>
        <name>molybdate</name>
        <dbReference type="ChEBI" id="CHEBI:36264"/>
    </ligand>
</feature>
<keyword evidence="3" id="KW-0813">Transport</keyword>
<dbReference type="GO" id="GO:0005886">
    <property type="term" value="C:plasma membrane"/>
    <property type="evidence" value="ECO:0007669"/>
    <property type="project" value="UniProtKB-SubCell"/>
</dbReference>
<keyword evidence="7" id="KW-0472">Membrane</keyword>
<dbReference type="SUPFAM" id="SSF53850">
    <property type="entry name" value="Periplasmic binding protein-like II"/>
    <property type="match status" value="1"/>
</dbReference>
<comment type="function">
    <text evidence="9">Involved in the transport of molybdenum into the cell. Part of the binding-protein-dependent transport system ModABCD.</text>
</comment>
<evidence type="ECO:0000256" key="8">
    <source>
        <dbReference type="ARBA" id="ARBA00023245"/>
    </source>
</evidence>
<dbReference type="STRING" id="2754.EH55_12105"/>
<reference evidence="15 16" key="1">
    <citation type="submission" date="2014-04" db="EMBL/GenBank/DDBJ databases">
        <title>Draft Genome Sequence of Synergistes jonesii.</title>
        <authorList>
            <person name="Coil D.A."/>
            <person name="Eisen J.A."/>
            <person name="Holland-Moritz H.E."/>
        </authorList>
    </citation>
    <scope>NUCLEOTIDE SEQUENCE [LARGE SCALE GENOMIC DNA]</scope>
    <source>
        <strain evidence="15 16">78-1</strain>
    </source>
</reference>
<comment type="similarity">
    <text evidence="2">Belongs to the bacterial solute-binding protein ModA family.</text>
</comment>
<keyword evidence="6 14" id="KW-0732">Signal</keyword>
<dbReference type="FunFam" id="3.40.190.10:FF:000030">
    <property type="entry name" value="Molybdate ABC transporter substrate-binding protein"/>
    <property type="match status" value="1"/>
</dbReference>
<keyword evidence="16" id="KW-1185">Reference proteome</keyword>
<accession>A0A073ITG6</accession>
<dbReference type="InterPro" id="IPR005950">
    <property type="entry name" value="ModA"/>
</dbReference>
<comment type="subcellular location">
    <subcellularLocation>
        <location evidence="1">Cell membrane</location>
    </subcellularLocation>
</comment>
<feature type="binding site" evidence="13">
    <location>
        <position position="34"/>
    </location>
    <ligand>
        <name>molybdate</name>
        <dbReference type="ChEBI" id="CHEBI:36264"/>
    </ligand>
</feature>
<evidence type="ECO:0000256" key="3">
    <source>
        <dbReference type="ARBA" id="ARBA00022448"/>
    </source>
</evidence>
<dbReference type="NCBIfam" id="TIGR01256">
    <property type="entry name" value="modA"/>
    <property type="match status" value="1"/>
</dbReference>
<comment type="caution">
    <text evidence="15">The sequence shown here is derived from an EMBL/GenBank/DDBJ whole genome shotgun (WGS) entry which is preliminary data.</text>
</comment>
<evidence type="ECO:0000256" key="10">
    <source>
        <dbReference type="ARBA" id="ARBA00062515"/>
    </source>
</evidence>
<dbReference type="PANTHER" id="PTHR30632">
    <property type="entry name" value="MOLYBDATE-BINDING PERIPLASMIC PROTEIN"/>
    <property type="match status" value="1"/>
</dbReference>
<keyword evidence="13" id="KW-0500">Molybdenum</keyword>
<keyword evidence="4" id="KW-1003">Cell membrane</keyword>
<evidence type="ECO:0000256" key="6">
    <source>
        <dbReference type="ARBA" id="ARBA00022729"/>
    </source>
</evidence>
<dbReference type="Proteomes" id="UP000027665">
    <property type="component" value="Unassembled WGS sequence"/>
</dbReference>
<evidence type="ECO:0000256" key="13">
    <source>
        <dbReference type="PIRSR" id="PIRSR004846-1"/>
    </source>
</evidence>
<dbReference type="eggNOG" id="COG0725">
    <property type="taxonomic scope" value="Bacteria"/>
</dbReference>
<keyword evidence="5 13" id="KW-0479">Metal-binding</keyword>
<dbReference type="PIRSF" id="PIRSF004846">
    <property type="entry name" value="ModA"/>
    <property type="match status" value="1"/>
</dbReference>
<dbReference type="PANTHER" id="PTHR30632:SF0">
    <property type="entry name" value="SULFATE-BINDING PROTEIN"/>
    <property type="match status" value="1"/>
</dbReference>
<name>A0A073ITG6_9BACT</name>
<evidence type="ECO:0000256" key="1">
    <source>
        <dbReference type="ARBA" id="ARBA00004236"/>
    </source>
</evidence>
<gene>
    <name evidence="15" type="ORF">EH55_12105</name>
</gene>
<evidence type="ECO:0000256" key="4">
    <source>
        <dbReference type="ARBA" id="ARBA00022475"/>
    </source>
</evidence>
<evidence type="ECO:0000256" key="5">
    <source>
        <dbReference type="ARBA" id="ARBA00022723"/>
    </source>
</evidence>
<dbReference type="GO" id="GO:0046872">
    <property type="term" value="F:metal ion binding"/>
    <property type="evidence" value="ECO:0007669"/>
    <property type="project" value="UniProtKB-KW"/>
</dbReference>